<dbReference type="InterPro" id="IPR015421">
    <property type="entry name" value="PyrdxlP-dep_Trfase_major"/>
</dbReference>
<organism evidence="4 5">
    <name type="scientific">Anabaena cylindrica (strain ATCC 27899 / PCC 7122)</name>
    <dbReference type="NCBI Taxonomy" id="272123"/>
    <lineage>
        <taxon>Bacteria</taxon>
        <taxon>Bacillati</taxon>
        <taxon>Cyanobacteriota</taxon>
        <taxon>Cyanophyceae</taxon>
        <taxon>Nostocales</taxon>
        <taxon>Nostocaceae</taxon>
        <taxon>Anabaena</taxon>
    </lineage>
</organism>
<proteinExistence type="inferred from homology"/>
<dbReference type="GO" id="GO:0030170">
    <property type="term" value="F:pyridoxal phosphate binding"/>
    <property type="evidence" value="ECO:0007669"/>
    <property type="project" value="TreeGrafter"/>
</dbReference>
<dbReference type="PANTHER" id="PTHR30244:SF34">
    <property type="entry name" value="DTDP-4-AMINO-4,6-DIDEOXYGALACTOSE TRANSAMINASE"/>
    <property type="match status" value="1"/>
</dbReference>
<evidence type="ECO:0000256" key="2">
    <source>
        <dbReference type="PIRSR" id="PIRSR000390-2"/>
    </source>
</evidence>
<dbReference type="AlphaFoldDB" id="K9ZS72"/>
<dbReference type="Gene3D" id="3.90.1150.10">
    <property type="entry name" value="Aspartate Aminotransferase, domain 1"/>
    <property type="match status" value="1"/>
</dbReference>
<keyword evidence="4" id="KW-0614">Plasmid</keyword>
<dbReference type="Gene3D" id="3.40.640.10">
    <property type="entry name" value="Type I PLP-dependent aspartate aminotransferase-like (Major domain)"/>
    <property type="match status" value="1"/>
</dbReference>
<dbReference type="InterPro" id="IPR000653">
    <property type="entry name" value="DegT/StrS_aminotransferase"/>
</dbReference>
<dbReference type="GO" id="GO:0047310">
    <property type="term" value="F:glutamine-scyllo-inositol transaminase activity"/>
    <property type="evidence" value="ECO:0007669"/>
    <property type="project" value="UniProtKB-EC"/>
</dbReference>
<dbReference type="PANTHER" id="PTHR30244">
    <property type="entry name" value="TRANSAMINASE"/>
    <property type="match status" value="1"/>
</dbReference>
<evidence type="ECO:0000256" key="3">
    <source>
        <dbReference type="RuleBase" id="RU004508"/>
    </source>
</evidence>
<dbReference type="EMBL" id="CP003663">
    <property type="protein sequence ID" value="AFZ61382.1"/>
    <property type="molecule type" value="Genomic_DNA"/>
</dbReference>
<comment type="similarity">
    <text evidence="3">Belongs to the DegT/DnrJ/EryC1 family.</text>
</comment>
<dbReference type="InterPro" id="IPR015422">
    <property type="entry name" value="PyrdxlP-dep_Trfase_small"/>
</dbReference>
<dbReference type="EC" id="2.6.1.50" evidence="4"/>
<dbReference type="InterPro" id="IPR015424">
    <property type="entry name" value="PyrdxlP-dep_Trfase"/>
</dbReference>
<dbReference type="CDD" id="cd00616">
    <property type="entry name" value="AHBA_syn"/>
    <property type="match status" value="1"/>
</dbReference>
<gene>
    <name evidence="4" type="ordered locus">Anacy_6111</name>
</gene>
<dbReference type="OrthoDB" id="9810913at2"/>
<evidence type="ECO:0000313" key="5">
    <source>
        <dbReference type="Proteomes" id="UP000010474"/>
    </source>
</evidence>
<name>K9ZS72_ANACC</name>
<dbReference type="KEGG" id="acy:Anacy_6111"/>
<dbReference type="GO" id="GO:0000271">
    <property type="term" value="P:polysaccharide biosynthetic process"/>
    <property type="evidence" value="ECO:0007669"/>
    <property type="project" value="TreeGrafter"/>
</dbReference>
<feature type="modified residue" description="N6-(pyridoxal phosphate)lysine" evidence="2">
    <location>
        <position position="190"/>
    </location>
</feature>
<dbReference type="PATRIC" id="fig|272123.3.peg.6642"/>
<keyword evidence="2 3" id="KW-0663">Pyridoxal phosphate</keyword>
<protein>
    <submittedName>
        <fullName evidence="4">Glutamine--scyllo-inositol transaminase</fullName>
        <ecNumber evidence="4">2.6.1.50</ecNumber>
    </submittedName>
</protein>
<dbReference type="Pfam" id="PF01041">
    <property type="entry name" value="DegT_DnrJ_EryC1"/>
    <property type="match status" value="1"/>
</dbReference>
<keyword evidence="4" id="KW-0032">Aminotransferase</keyword>
<keyword evidence="5" id="KW-1185">Reference proteome</keyword>
<geneLocation type="plasmid" evidence="4 5">
    <name>pANACY.04</name>
</geneLocation>
<sequence length="374" mass="41163">MTPTTQPIYPQKIVFSEADRAEIIQRIDFSLSTGQVALGQNVQEFEANFAQFVGTKHAIAVNSGGAAIAIAMHLLNVKDQEVLVPTNTFVATASEVLLAGGCVRLVDTDPKTFSVSLNALKAAVTLQTVGVNIVHIGGIITPEIEAIRDWCQAQGLWLFEDAAHAHGSSFNGKSAGKFGCMAAYSFYATKVMTSGEGGMLVTDDDDLAAKAKGLRDYGKPQPWVSYYTQLGSNWRMSEFCAAVGVVQLKRLPKFIEWREKIANFYTQNLQNSPQITLVLPPEKSSWYKYIVLLPPGVNREQIKAKMKEKGVSLPGGVYETPLHQQPIFQELSDQFPLANDVCQRHICLPIYFSLTEEQAAYIVECLHLVLSEIM</sequence>
<dbReference type="Proteomes" id="UP000010474">
    <property type="component" value="Plasmid pANACY.04"/>
</dbReference>
<keyword evidence="4" id="KW-0808">Transferase</keyword>
<feature type="active site" description="Proton acceptor" evidence="1">
    <location>
        <position position="190"/>
    </location>
</feature>
<dbReference type="PIRSF" id="PIRSF000390">
    <property type="entry name" value="PLP_StrS"/>
    <property type="match status" value="1"/>
</dbReference>
<accession>K9ZS72</accession>
<dbReference type="RefSeq" id="WP_015217843.1">
    <property type="nucleotide sequence ID" value="NC_019774.1"/>
</dbReference>
<dbReference type="HOGENOM" id="CLU_033332_0_1_3"/>
<dbReference type="SUPFAM" id="SSF53383">
    <property type="entry name" value="PLP-dependent transferases"/>
    <property type="match status" value="1"/>
</dbReference>
<reference evidence="5" key="1">
    <citation type="journal article" date="2013" name="Proc. Natl. Acad. Sci. U.S.A.">
        <title>Improving the coverage of the cyanobacterial phylum using diversity-driven genome sequencing.</title>
        <authorList>
            <person name="Shih P.M."/>
            <person name="Wu D."/>
            <person name="Latifi A."/>
            <person name="Axen S.D."/>
            <person name="Fewer D.P."/>
            <person name="Talla E."/>
            <person name="Calteau A."/>
            <person name="Cai F."/>
            <person name="Tandeau de Marsac N."/>
            <person name="Rippka R."/>
            <person name="Herdman M."/>
            <person name="Sivonen K."/>
            <person name="Coursin T."/>
            <person name="Laurent T."/>
            <person name="Goodwin L."/>
            <person name="Nolan M."/>
            <person name="Davenport K.W."/>
            <person name="Han C.S."/>
            <person name="Rubin E.M."/>
            <person name="Eisen J.A."/>
            <person name="Woyke T."/>
            <person name="Gugger M."/>
            <person name="Kerfeld C.A."/>
        </authorList>
    </citation>
    <scope>NUCLEOTIDE SEQUENCE [LARGE SCALE GENOMIC DNA]</scope>
    <source>
        <strain evidence="5">ATCC 27899 / PCC 7122</strain>
    </source>
</reference>
<evidence type="ECO:0000313" key="4">
    <source>
        <dbReference type="EMBL" id="AFZ61382.1"/>
    </source>
</evidence>
<evidence type="ECO:0000256" key="1">
    <source>
        <dbReference type="PIRSR" id="PIRSR000390-1"/>
    </source>
</evidence>